<dbReference type="KEGG" id="adi:B5T_00202"/>
<reference evidence="3 4" key="1">
    <citation type="journal article" date="2012" name="J. Bacteriol.">
        <title>Complete genome sequence of Alcanivorax dieselolei type strain B5.</title>
        <authorList>
            <person name="Lai Q."/>
            <person name="Li W."/>
            <person name="Shao Z."/>
        </authorList>
    </citation>
    <scope>NUCLEOTIDE SEQUENCE [LARGE SCALE GENOMIC DNA]</scope>
    <source>
        <strain evidence="4">DSM 16502 / CGMCC 1.3690 / B-5</strain>
    </source>
</reference>
<dbReference type="PATRIC" id="fig|930169.3.peg.199"/>
<keyword evidence="1" id="KW-0812">Transmembrane</keyword>
<dbReference type="InterPro" id="IPR028087">
    <property type="entry name" value="Tad_N"/>
</dbReference>
<evidence type="ECO:0000313" key="4">
    <source>
        <dbReference type="Proteomes" id="UP000006286"/>
    </source>
</evidence>
<gene>
    <name evidence="3" type="ordered locus">B5T_00202</name>
</gene>
<feature type="transmembrane region" description="Helical" evidence="1">
    <location>
        <begin position="12"/>
        <end position="30"/>
    </location>
</feature>
<dbReference type="Proteomes" id="UP000006286">
    <property type="component" value="Chromosome"/>
</dbReference>
<dbReference type="STRING" id="930169.B5T_00202"/>
<keyword evidence="4" id="KW-1185">Reference proteome</keyword>
<dbReference type="Pfam" id="PF13400">
    <property type="entry name" value="Tad"/>
    <property type="match status" value="1"/>
</dbReference>
<accession>K0C7L4</accession>
<protein>
    <recommendedName>
        <fullName evidence="2">Putative Flp pilus-assembly TadG-like N-terminal domain-containing protein</fullName>
    </recommendedName>
</protein>
<proteinExistence type="predicted"/>
<dbReference type="AlphaFoldDB" id="K0C7L4"/>
<feature type="domain" description="Putative Flp pilus-assembly TadG-like N-terminal" evidence="2">
    <location>
        <begin position="10"/>
        <end position="46"/>
    </location>
</feature>
<sequence>MSSLPGKQNGTALTWVVSLFFIFMMGALVIDGSRLYHDKRKLQTVANSLVTELANEVQTCGDVASSIDLSGEAKTALSNMSALPFPVEDVDIGYAELVSVDSRKVGEGRVYVVSKVEDRYRSNGVSVSISKDVDGLLGFVMSEPLIAEASVRKELIAGVRIDSGVATLDPSSSQLLGLVFGEILGTDFSLSVTGLNDLAGVVTDVGSLVQDLGVDSVLDALDVATVLEAVLNSTEGLTAPAAGVLDALIDSAAGNNLSLEDVIQGVTEAEVPPGSEAPTLDLITSIILNVDHALPSPIEIDLNDGLGIPVISDLLSTLGLAETKLELDIMPAPGFILSSARKNEDGEWPSARSTNISARILTRVGLGSALTLVDVDLGIKAASAMVTLTGADCVSGSNNVVSAIDVAGSSDLLRVDAKIEVVEKLVTVGFDPQERPGGGITDSFDNVDIGFYGRDGNMMSVQFDGTDEALGDLVADLLDSLELRLLGINLGGILNSIVSPLSDVVGDLLNGLLGPLLSALGVSLVPSEMVLESVGQSYTLIEHGIDQ</sequence>
<evidence type="ECO:0000256" key="1">
    <source>
        <dbReference type="SAM" id="Phobius"/>
    </source>
</evidence>
<evidence type="ECO:0000313" key="3">
    <source>
        <dbReference type="EMBL" id="AFT68490.1"/>
    </source>
</evidence>
<name>K0C7L4_ALCDB</name>
<evidence type="ECO:0000259" key="2">
    <source>
        <dbReference type="Pfam" id="PF13400"/>
    </source>
</evidence>
<keyword evidence="1" id="KW-0472">Membrane</keyword>
<keyword evidence="1" id="KW-1133">Transmembrane helix</keyword>
<organism evidence="3 4">
    <name type="scientific">Alcanivorax dieselolei (strain DSM 16502 / CGMCC 1.3690 / MCCC 1A00001 / B-5)</name>
    <name type="common">Alloalcanivorax dieselolei</name>
    <dbReference type="NCBI Taxonomy" id="930169"/>
    <lineage>
        <taxon>Bacteria</taxon>
        <taxon>Pseudomonadati</taxon>
        <taxon>Pseudomonadota</taxon>
        <taxon>Gammaproteobacteria</taxon>
        <taxon>Oceanospirillales</taxon>
        <taxon>Alcanivoracaceae</taxon>
        <taxon>Alloalcanivorax</taxon>
    </lineage>
</organism>
<dbReference type="EMBL" id="CP003466">
    <property type="protein sequence ID" value="AFT68490.1"/>
    <property type="molecule type" value="Genomic_DNA"/>
</dbReference>
<dbReference type="eggNOG" id="COG4655">
    <property type="taxonomic scope" value="Bacteria"/>
</dbReference>
<dbReference type="HOGENOM" id="CLU_497523_0_0_6"/>